<feature type="transmembrane region" description="Helical" evidence="1">
    <location>
        <begin position="139"/>
        <end position="155"/>
    </location>
</feature>
<comment type="caution">
    <text evidence="2">The sequence shown here is derived from an EMBL/GenBank/DDBJ whole genome shotgun (WGS) entry which is preliminary data.</text>
</comment>
<evidence type="ECO:0000313" key="2">
    <source>
        <dbReference type="EMBL" id="MET3558060.1"/>
    </source>
</evidence>
<dbReference type="PANTHER" id="PTHR38454:SF1">
    <property type="entry name" value="INTEGRAL MEMBRANE PROTEIN"/>
    <property type="match status" value="1"/>
</dbReference>
<feature type="transmembrane region" description="Helical" evidence="1">
    <location>
        <begin position="109"/>
        <end position="127"/>
    </location>
</feature>
<feature type="transmembrane region" description="Helical" evidence="1">
    <location>
        <begin position="414"/>
        <end position="431"/>
    </location>
</feature>
<feature type="transmembrane region" description="Helical" evidence="1">
    <location>
        <begin position="824"/>
        <end position="846"/>
    </location>
</feature>
<dbReference type="Pfam" id="PF09586">
    <property type="entry name" value="YfhO"/>
    <property type="match status" value="1"/>
</dbReference>
<keyword evidence="3" id="KW-1185">Reference proteome</keyword>
<sequence>MTQSRRQTRQHPKTNYLLSFLIPMLIIATILAIKGIYWGSERTILASDGFHQYAIFNTTLRNTLHGDGHLFYTFTSGLGLNFYALSSYYLGSLFSLFVYFFSLQTMPDAIYLFTILKFGLIGLSSYYSLHHIYTKMDSYLTLVLSSHFSLMSFAVSQLEINMWLDVFIWVPLVLLGLHKLILNQGITLYYISLTLLFIQNYYFGYMTALFLVFWYFLQVSWEFKKRIKTFWSFTVVSTLSGLTSLIMILPAVLDLKTHGENFTVINQLQTENSWWLDIFAKSMVGSYDTTKFGAIPMIYVGLVPLIIALSFFFIKAIKWQVKLTYLVLFSLLIASFYIEPLDLLWQGMHAPNMFLHRYAWLFSLLIIFTAAEVFSQIEELRLGSFLTATLLLGVGFGLTFYFRNHYPFLETIHYLLTAEFLIVYLIIFTGFSRKIISKKSFTLGLLFFTVFEASLNSYYQIAGVDNEWHFPALKNYQQDMADIVNLVDSTRNDNYHFFRMERQTPQTGNDSMKYNYNGISQFSSIRNRASNQLLDKLGFKSSGTNLNLRYQNNTLLMDSLFAVKYKISKEMPPKYGFEKQNSSNKLELYRNVNASQLGILVPKSYQDINLTHLSLDNQTNLVNAITGLNIDYFDQLSIVDKDGNVLENSHHTLTKTDPNKSFTLTTTIDSQIYLSLPNLTLSNQNIQDIEISVNDHRYHYTIDNSFTLFDLGYFTADQTIEITFHFPNQSTVSFDNPKVYALSIEAYETAFQKLAETMPQTTVKGNQVRTNYESKSEQTLLYTLPYDKGWSATVNGKKVPIEPFQNGLIRVKIPEGKGEVLLTFIPQGFFIGVLCSLSGLLLFLIYQINHIKKYKKSFIH</sequence>
<accession>A0ABV2FHM1</accession>
<organism evidence="2 3">
    <name type="scientific">Streptococcus rupicaprae</name>
    <dbReference type="NCBI Taxonomy" id="759619"/>
    <lineage>
        <taxon>Bacteria</taxon>
        <taxon>Bacillati</taxon>
        <taxon>Bacillota</taxon>
        <taxon>Bacilli</taxon>
        <taxon>Lactobacillales</taxon>
        <taxon>Streptococcaceae</taxon>
        <taxon>Streptococcus</taxon>
    </lineage>
</organism>
<proteinExistence type="predicted"/>
<dbReference type="EMBL" id="JBEPLO010000011">
    <property type="protein sequence ID" value="MET3558060.1"/>
    <property type="molecule type" value="Genomic_DNA"/>
</dbReference>
<feature type="transmembrane region" description="Helical" evidence="1">
    <location>
        <begin position="382"/>
        <end position="402"/>
    </location>
</feature>
<dbReference type="PANTHER" id="PTHR38454">
    <property type="entry name" value="INTEGRAL MEMBRANE PROTEIN-RELATED"/>
    <property type="match status" value="1"/>
</dbReference>
<feature type="transmembrane region" description="Helical" evidence="1">
    <location>
        <begin position="188"/>
        <end position="217"/>
    </location>
</feature>
<feature type="transmembrane region" description="Helical" evidence="1">
    <location>
        <begin position="16"/>
        <end position="37"/>
    </location>
</feature>
<dbReference type="Proteomes" id="UP001549122">
    <property type="component" value="Unassembled WGS sequence"/>
</dbReference>
<feature type="transmembrane region" description="Helical" evidence="1">
    <location>
        <begin position="292"/>
        <end position="314"/>
    </location>
</feature>
<evidence type="ECO:0000313" key="3">
    <source>
        <dbReference type="Proteomes" id="UP001549122"/>
    </source>
</evidence>
<keyword evidence="1" id="KW-1133">Transmembrane helix</keyword>
<evidence type="ECO:0000256" key="1">
    <source>
        <dbReference type="SAM" id="Phobius"/>
    </source>
</evidence>
<keyword evidence="1" id="KW-0812">Transmembrane</keyword>
<protein>
    <submittedName>
        <fullName evidence="2">Membrane protein YfhO</fullName>
    </submittedName>
</protein>
<feature type="transmembrane region" description="Helical" evidence="1">
    <location>
        <begin position="80"/>
        <end position="102"/>
    </location>
</feature>
<reference evidence="2 3" key="1">
    <citation type="submission" date="2024-06" db="EMBL/GenBank/DDBJ databases">
        <title>Genomic Encyclopedia of Type Strains, Phase IV (KMG-IV): sequencing the most valuable type-strain genomes for metagenomic binning, comparative biology and taxonomic classification.</title>
        <authorList>
            <person name="Goeker M."/>
        </authorList>
    </citation>
    <scope>NUCLEOTIDE SEQUENCE [LARGE SCALE GENOMIC DNA]</scope>
    <source>
        <strain evidence="2 3">DSM 28303</strain>
    </source>
</reference>
<name>A0ABV2FHM1_9STRE</name>
<feature type="transmembrane region" description="Helical" evidence="1">
    <location>
        <begin position="443"/>
        <end position="461"/>
    </location>
</feature>
<dbReference type="InterPro" id="IPR018580">
    <property type="entry name" value="Uncharacterised_YfhO"/>
</dbReference>
<feature type="transmembrane region" description="Helical" evidence="1">
    <location>
        <begin position="229"/>
        <end position="253"/>
    </location>
</feature>
<feature type="transmembrane region" description="Helical" evidence="1">
    <location>
        <begin position="358"/>
        <end position="375"/>
    </location>
</feature>
<feature type="transmembrane region" description="Helical" evidence="1">
    <location>
        <begin position="321"/>
        <end position="338"/>
    </location>
</feature>
<dbReference type="RefSeq" id="WP_354365061.1">
    <property type="nucleotide sequence ID" value="NZ_JBEPLO010000011.1"/>
</dbReference>
<keyword evidence="1" id="KW-0472">Membrane</keyword>
<feature type="transmembrane region" description="Helical" evidence="1">
    <location>
        <begin position="162"/>
        <end position="182"/>
    </location>
</feature>
<gene>
    <name evidence="2" type="ORF">ABID29_001175</name>
</gene>